<dbReference type="RefSeq" id="WP_023655879.1">
    <property type="nucleotide sequence ID" value="NZ_CAHS01000016.1"/>
</dbReference>
<name>V5ZAX6_9GAMM</name>
<reference evidence="2 3" key="1">
    <citation type="journal article" date="2013" name="Syst. Appl. Microbiol.">
        <title>Phylogenetic position and virulence apparatus of the pear flower necrosis pathogen Erwinia piriflorinigrans CFBP 5888T as assessed by comparative genomics.</title>
        <authorList>
            <person name="Smits T.H."/>
            <person name="Rezzonico F."/>
            <person name="Lopez M.M."/>
            <person name="Blom J."/>
            <person name="Goesmann A."/>
            <person name="Frey J.E."/>
            <person name="Duffy B."/>
        </authorList>
    </citation>
    <scope>NUCLEOTIDE SEQUENCE [LARGE SCALE GENOMIC DNA]</scope>
    <source>
        <strain evidence="3">CFBP5888</strain>
    </source>
</reference>
<dbReference type="Proteomes" id="UP000018217">
    <property type="component" value="Unassembled WGS sequence"/>
</dbReference>
<dbReference type="AlphaFoldDB" id="V5ZAX6"/>
<dbReference type="NCBIfam" id="NF043066">
    <property type="entry name" value="ETEC_3214_dom"/>
    <property type="match status" value="1"/>
</dbReference>
<dbReference type="EMBL" id="CAHS01000016">
    <property type="protein sequence ID" value="CCG88104.1"/>
    <property type="molecule type" value="Genomic_DNA"/>
</dbReference>
<protein>
    <submittedName>
        <fullName evidence="2">Uncharacterized protein</fullName>
    </submittedName>
</protein>
<accession>V5ZAX6</accession>
<evidence type="ECO:0000313" key="3">
    <source>
        <dbReference type="Proteomes" id="UP000018217"/>
    </source>
</evidence>
<feature type="transmembrane region" description="Helical" evidence="1">
    <location>
        <begin position="12"/>
        <end position="33"/>
    </location>
</feature>
<keyword evidence="1" id="KW-0472">Membrane</keyword>
<dbReference type="OrthoDB" id="7058571at2"/>
<comment type="caution">
    <text evidence="2">The sequence shown here is derived from an EMBL/GenBank/DDBJ whole genome shotgun (WGS) entry which is preliminary data.</text>
</comment>
<keyword evidence="1" id="KW-0812">Transmembrane</keyword>
<keyword evidence="3" id="KW-1185">Reference proteome</keyword>
<sequence length="249" mass="28522">MISNTKQVKKSLIAIIIGIITITISVVVTWLGALNSFFDLYNNITDKFSQRQAEDNLNALYTGSSIRYIESVFGVPIQENHSDDGKVNEYIYSFKKFYLQVIYDDKNKVMLYAVTSKDKNFHPKIPYLDATLGNVFDSYGKDIEYFQSGYSSKFYQYEEAHYLGNPGNYRHFYLAYNPAGVEYSNLNPLPDMHNDNNSPPRKNDLVNFRLHNTPNTFAVGDIMGLPNGPELYYGIGINYFVARDIPDKD</sequence>
<gene>
    <name evidence="2" type="ORF">EPIR_2741</name>
</gene>
<proteinExistence type="predicted"/>
<keyword evidence="1" id="KW-1133">Transmembrane helix</keyword>
<organism evidence="2 3">
    <name type="scientific">Erwinia piriflorinigrans CFBP 5888</name>
    <dbReference type="NCBI Taxonomy" id="1161919"/>
    <lineage>
        <taxon>Bacteria</taxon>
        <taxon>Pseudomonadati</taxon>
        <taxon>Pseudomonadota</taxon>
        <taxon>Gammaproteobacteria</taxon>
        <taxon>Enterobacterales</taxon>
        <taxon>Erwiniaceae</taxon>
        <taxon>Erwinia</taxon>
    </lineage>
</organism>
<evidence type="ECO:0000313" key="2">
    <source>
        <dbReference type="EMBL" id="CCG88104.1"/>
    </source>
</evidence>
<evidence type="ECO:0000256" key="1">
    <source>
        <dbReference type="SAM" id="Phobius"/>
    </source>
</evidence>
<dbReference type="InterPro" id="IPR050010">
    <property type="entry name" value="ETEC_3214_dom"/>
</dbReference>